<dbReference type="Proteomes" id="UP001250214">
    <property type="component" value="Unassembled WGS sequence"/>
</dbReference>
<dbReference type="InterPro" id="IPR005302">
    <property type="entry name" value="MoCF_Sase_C"/>
</dbReference>
<reference evidence="3" key="1">
    <citation type="submission" date="2023-07" db="EMBL/GenBank/DDBJ databases">
        <title>Novel species in the genus Lipingzhangella isolated from Sambhar Salt Lake.</title>
        <authorList>
            <person name="Jiya N."/>
            <person name="Kajale S."/>
            <person name="Sharma A."/>
        </authorList>
    </citation>
    <scope>NUCLEOTIDE SEQUENCE [LARGE SCALE GENOMIC DNA]</scope>
    <source>
        <strain evidence="3">LS1_29</strain>
    </source>
</reference>
<proteinExistence type="predicted"/>
<name>A0ABU2H995_9ACTN</name>
<comment type="caution">
    <text evidence="2">The sequence shown here is derived from an EMBL/GenBank/DDBJ whole genome shotgun (WGS) entry which is preliminary data.</text>
</comment>
<dbReference type="EMBL" id="JAVLVT010000005">
    <property type="protein sequence ID" value="MDS1271174.1"/>
    <property type="molecule type" value="Genomic_DNA"/>
</dbReference>
<dbReference type="SUPFAM" id="SSF50800">
    <property type="entry name" value="PK beta-barrel domain-like"/>
    <property type="match status" value="1"/>
</dbReference>
<keyword evidence="3" id="KW-1185">Reference proteome</keyword>
<evidence type="ECO:0000259" key="1">
    <source>
        <dbReference type="PROSITE" id="PS51340"/>
    </source>
</evidence>
<sequence>MGSDEQADRANHGGRDQAVYAYAREELDLWEGWLGRSLRDGVFGENLTTSGLEVSRALIGERWRIGSTLLEVTLPRIPCGVFRSWLDEKGWVRRFTEEARTGAYLRVVEEGVVEVGAPITVEYRPDHDISLSGAFQALHNRDLELLHRVLAIPGRSESWVTDVASVERKLGR</sequence>
<dbReference type="PANTHER" id="PTHR30212:SF2">
    <property type="entry name" value="PROTEIN YIIM"/>
    <property type="match status" value="1"/>
</dbReference>
<gene>
    <name evidence="2" type="ORF">RIF23_12800</name>
</gene>
<accession>A0ABU2H995</accession>
<dbReference type="Gene3D" id="2.40.33.20">
    <property type="entry name" value="PK beta-barrel domain-like"/>
    <property type="match status" value="1"/>
</dbReference>
<dbReference type="InterPro" id="IPR011037">
    <property type="entry name" value="Pyrv_Knase-like_insert_dom_sf"/>
</dbReference>
<dbReference type="PANTHER" id="PTHR30212">
    <property type="entry name" value="PROTEIN YIIM"/>
    <property type="match status" value="1"/>
</dbReference>
<dbReference type="InterPro" id="IPR052353">
    <property type="entry name" value="Benzoxazolinone_Detox_Enz"/>
</dbReference>
<feature type="domain" description="MOSC" evidence="1">
    <location>
        <begin position="1"/>
        <end position="122"/>
    </location>
</feature>
<organism evidence="2 3">
    <name type="scientific">Lipingzhangella rawalii</name>
    <dbReference type="NCBI Taxonomy" id="2055835"/>
    <lineage>
        <taxon>Bacteria</taxon>
        <taxon>Bacillati</taxon>
        <taxon>Actinomycetota</taxon>
        <taxon>Actinomycetes</taxon>
        <taxon>Streptosporangiales</taxon>
        <taxon>Nocardiopsidaceae</taxon>
        <taxon>Lipingzhangella</taxon>
    </lineage>
</organism>
<dbReference type="RefSeq" id="WP_310912714.1">
    <property type="nucleotide sequence ID" value="NZ_JAVLVT010000005.1"/>
</dbReference>
<dbReference type="Pfam" id="PF03473">
    <property type="entry name" value="MOSC"/>
    <property type="match status" value="1"/>
</dbReference>
<protein>
    <submittedName>
        <fullName evidence="2">MOSC domain-containing protein</fullName>
    </submittedName>
</protein>
<evidence type="ECO:0000313" key="2">
    <source>
        <dbReference type="EMBL" id="MDS1271174.1"/>
    </source>
</evidence>
<evidence type="ECO:0000313" key="3">
    <source>
        <dbReference type="Proteomes" id="UP001250214"/>
    </source>
</evidence>
<dbReference type="PROSITE" id="PS51340">
    <property type="entry name" value="MOSC"/>
    <property type="match status" value="1"/>
</dbReference>